<comment type="caution">
    <text evidence="3">The sequence shown here is derived from an EMBL/GenBank/DDBJ whole genome shotgun (WGS) entry which is preliminary data.</text>
</comment>
<evidence type="ECO:0000256" key="2">
    <source>
        <dbReference type="SAM" id="Phobius"/>
    </source>
</evidence>
<organism evidence="3 4">
    <name type="scientific">Penicillium concentricum</name>
    <dbReference type="NCBI Taxonomy" id="293559"/>
    <lineage>
        <taxon>Eukaryota</taxon>
        <taxon>Fungi</taxon>
        <taxon>Dikarya</taxon>
        <taxon>Ascomycota</taxon>
        <taxon>Pezizomycotina</taxon>
        <taxon>Eurotiomycetes</taxon>
        <taxon>Eurotiomycetidae</taxon>
        <taxon>Eurotiales</taxon>
        <taxon>Aspergillaceae</taxon>
        <taxon>Penicillium</taxon>
    </lineage>
</organism>
<reference evidence="3" key="2">
    <citation type="journal article" date="2023" name="IMA Fungus">
        <title>Comparative genomic study of the Penicillium genus elucidates a diverse pangenome and 15 lateral gene transfer events.</title>
        <authorList>
            <person name="Petersen C."/>
            <person name="Sorensen T."/>
            <person name="Nielsen M.R."/>
            <person name="Sondergaard T.E."/>
            <person name="Sorensen J.L."/>
            <person name="Fitzpatrick D.A."/>
            <person name="Frisvad J.C."/>
            <person name="Nielsen K.L."/>
        </authorList>
    </citation>
    <scope>NUCLEOTIDE SEQUENCE</scope>
    <source>
        <strain evidence="3">IBT 3081</strain>
    </source>
</reference>
<protein>
    <submittedName>
        <fullName evidence="3">Uncharacterized protein</fullName>
    </submittedName>
</protein>
<accession>A0A9W9RCR8</accession>
<evidence type="ECO:0000313" key="4">
    <source>
        <dbReference type="Proteomes" id="UP001147752"/>
    </source>
</evidence>
<dbReference type="EMBL" id="JAPZBT010000006">
    <property type="protein sequence ID" value="KAJ5356909.1"/>
    <property type="molecule type" value="Genomic_DNA"/>
</dbReference>
<dbReference type="RefSeq" id="XP_056575056.1">
    <property type="nucleotide sequence ID" value="XM_056729241.1"/>
</dbReference>
<keyword evidence="2" id="KW-1133">Transmembrane helix</keyword>
<dbReference type="OrthoDB" id="4311686at2759"/>
<keyword evidence="2" id="KW-0472">Membrane</keyword>
<evidence type="ECO:0000256" key="1">
    <source>
        <dbReference type="SAM" id="MobiDB-lite"/>
    </source>
</evidence>
<evidence type="ECO:0000313" key="3">
    <source>
        <dbReference type="EMBL" id="KAJ5356909.1"/>
    </source>
</evidence>
<proteinExistence type="predicted"/>
<reference evidence="3" key="1">
    <citation type="submission" date="2022-12" db="EMBL/GenBank/DDBJ databases">
        <authorList>
            <person name="Petersen C."/>
        </authorList>
    </citation>
    <scope>NUCLEOTIDE SEQUENCE</scope>
    <source>
        <strain evidence="3">IBT 3081</strain>
    </source>
</reference>
<gene>
    <name evidence="3" type="ORF">N7517_011518</name>
</gene>
<feature type="region of interest" description="Disordered" evidence="1">
    <location>
        <begin position="79"/>
        <end position="116"/>
    </location>
</feature>
<keyword evidence="4" id="KW-1185">Reference proteome</keyword>
<feature type="transmembrane region" description="Helical" evidence="2">
    <location>
        <begin position="29"/>
        <end position="54"/>
    </location>
</feature>
<dbReference type="AlphaFoldDB" id="A0A9W9RCR8"/>
<sequence>MLPTLLSIFRRDCNGDETMSSCTKPTSSAITIGIPAGITGVLLLIALTVLLFLYRRRKRLDVQEDLEDRQRDSGFYARDATQRFGAKGAPPSKESNGRPYASESRRSSGESIFDFKQDHGPYHLAQIPSHEPQVQKPVAARVVV</sequence>
<keyword evidence="2" id="KW-0812">Transmembrane</keyword>
<dbReference type="Proteomes" id="UP001147752">
    <property type="component" value="Unassembled WGS sequence"/>
</dbReference>
<feature type="compositionally biased region" description="Basic and acidic residues" evidence="1">
    <location>
        <begin position="103"/>
        <end position="116"/>
    </location>
</feature>
<name>A0A9W9RCR8_9EURO</name>
<dbReference type="GeneID" id="81468424"/>